<dbReference type="InterPro" id="IPR008978">
    <property type="entry name" value="HSP20-like_chaperone"/>
</dbReference>
<organism evidence="6 7">
    <name type="scientific">Parascaris univalens</name>
    <name type="common">Nematode worm</name>
    <dbReference type="NCBI Taxonomy" id="6257"/>
    <lineage>
        <taxon>Eukaryota</taxon>
        <taxon>Metazoa</taxon>
        <taxon>Ecdysozoa</taxon>
        <taxon>Nematoda</taxon>
        <taxon>Chromadorea</taxon>
        <taxon>Rhabditida</taxon>
        <taxon>Spirurina</taxon>
        <taxon>Ascaridomorpha</taxon>
        <taxon>Ascaridoidea</taxon>
        <taxon>Ascarididae</taxon>
        <taxon>Parascaris</taxon>
    </lineage>
</organism>
<dbReference type="GO" id="GO:0042026">
    <property type="term" value="P:protein refolding"/>
    <property type="evidence" value="ECO:0007669"/>
    <property type="project" value="TreeGrafter"/>
</dbReference>
<keyword evidence="6" id="KW-1185">Reference proteome</keyword>
<dbReference type="AlphaFoldDB" id="A0A915CE52"/>
<evidence type="ECO:0000313" key="6">
    <source>
        <dbReference type="Proteomes" id="UP000887569"/>
    </source>
</evidence>
<dbReference type="PANTHER" id="PTHR45640">
    <property type="entry name" value="HEAT SHOCK PROTEIN HSP-12.2-RELATED"/>
    <property type="match status" value="1"/>
</dbReference>
<protein>
    <submittedName>
        <fullName evidence="7">SHSP domain-containing protein</fullName>
    </submittedName>
</protein>
<dbReference type="GO" id="GO:0009408">
    <property type="term" value="P:response to heat"/>
    <property type="evidence" value="ECO:0007669"/>
    <property type="project" value="TreeGrafter"/>
</dbReference>
<dbReference type="CDD" id="cd06526">
    <property type="entry name" value="metazoan_ACD"/>
    <property type="match status" value="1"/>
</dbReference>
<dbReference type="GO" id="GO:0051082">
    <property type="term" value="F:unfolded protein binding"/>
    <property type="evidence" value="ECO:0007669"/>
    <property type="project" value="TreeGrafter"/>
</dbReference>
<name>A0A915CE52_PARUN</name>
<dbReference type="SUPFAM" id="SSF49764">
    <property type="entry name" value="HSP20-like chaperones"/>
    <property type="match status" value="1"/>
</dbReference>
<reference evidence="7" key="1">
    <citation type="submission" date="2022-11" db="UniProtKB">
        <authorList>
            <consortium name="WormBaseParasite"/>
        </authorList>
    </citation>
    <scope>IDENTIFICATION</scope>
</reference>
<evidence type="ECO:0000256" key="1">
    <source>
        <dbReference type="ARBA" id="ARBA00023016"/>
    </source>
</evidence>
<dbReference type="PROSITE" id="PS01031">
    <property type="entry name" value="SHSP"/>
    <property type="match status" value="1"/>
</dbReference>
<feature type="domain" description="SHSP" evidence="5">
    <location>
        <begin position="68"/>
        <end position="177"/>
    </location>
</feature>
<dbReference type="Pfam" id="PF00011">
    <property type="entry name" value="HSP20"/>
    <property type="match status" value="1"/>
</dbReference>
<comment type="similarity">
    <text evidence="2 3">Belongs to the small heat shock protein (HSP20) family.</text>
</comment>
<dbReference type="Proteomes" id="UP000887569">
    <property type="component" value="Unplaced"/>
</dbReference>
<dbReference type="PRINTS" id="PR00299">
    <property type="entry name" value="ACRYSTALLIN"/>
</dbReference>
<feature type="compositionally biased region" description="Basic and acidic residues" evidence="4">
    <location>
        <begin position="180"/>
        <end position="190"/>
    </location>
</feature>
<evidence type="ECO:0000256" key="4">
    <source>
        <dbReference type="SAM" id="MobiDB-lite"/>
    </source>
</evidence>
<evidence type="ECO:0000256" key="3">
    <source>
        <dbReference type="RuleBase" id="RU003616"/>
    </source>
</evidence>
<accession>A0A915CE52</accession>
<evidence type="ECO:0000313" key="7">
    <source>
        <dbReference type="WBParaSite" id="PgR131_g010_t01"/>
    </source>
</evidence>
<evidence type="ECO:0000259" key="5">
    <source>
        <dbReference type="PROSITE" id="PS01031"/>
    </source>
</evidence>
<dbReference type="InterPro" id="IPR001436">
    <property type="entry name" value="Alpha-crystallin/sHSP_animal"/>
</dbReference>
<sequence length="190" mass="21693">MFYCPRSGRFFAAFYWCSTKMALFQYNPGAFRFPPLEKCMARMFNDALREVETPLRWVAPYWLDMPDIQECNIGNALGKVVDDKEKFAVELDVTQFRPEELTVNLRDRELVVEGHHEERADSSGKIERHFIRKYTLPEDAQLDSLESHLSDKGVLSVCAKKAAVAGPPARSIPIQPAPKETVKKAEGKKK</sequence>
<feature type="region of interest" description="Disordered" evidence="4">
    <location>
        <begin position="165"/>
        <end position="190"/>
    </location>
</feature>
<evidence type="ECO:0000256" key="2">
    <source>
        <dbReference type="PROSITE-ProRule" id="PRU00285"/>
    </source>
</evidence>
<keyword evidence="1" id="KW-0346">Stress response</keyword>
<dbReference type="PANTHER" id="PTHR45640:SF13">
    <property type="entry name" value="HEAT SHOCK PROTEIN 22-RELATED"/>
    <property type="match status" value="1"/>
</dbReference>
<dbReference type="GO" id="GO:0005737">
    <property type="term" value="C:cytoplasm"/>
    <property type="evidence" value="ECO:0007669"/>
    <property type="project" value="TreeGrafter"/>
</dbReference>
<dbReference type="WBParaSite" id="PgR131_g010_t01">
    <property type="protein sequence ID" value="PgR131_g010_t01"/>
    <property type="gene ID" value="PgR131_g010"/>
</dbReference>
<dbReference type="GO" id="GO:0005634">
    <property type="term" value="C:nucleus"/>
    <property type="evidence" value="ECO:0007669"/>
    <property type="project" value="TreeGrafter"/>
</dbReference>
<proteinExistence type="inferred from homology"/>
<dbReference type="Gene3D" id="2.60.40.790">
    <property type="match status" value="1"/>
</dbReference>
<dbReference type="InterPro" id="IPR002068">
    <property type="entry name" value="A-crystallin/Hsp20_dom"/>
</dbReference>